<feature type="domain" description="ARB-07466-like C-terminal" evidence="3">
    <location>
        <begin position="69"/>
        <end position="171"/>
    </location>
</feature>
<dbReference type="InterPro" id="IPR036365">
    <property type="entry name" value="PGBD-like_sf"/>
</dbReference>
<name>A0ABN2UKV4_9MICO</name>
<dbReference type="InterPro" id="IPR036366">
    <property type="entry name" value="PGBDSf"/>
</dbReference>
<comment type="caution">
    <text evidence="4">The sequence shown here is derived from an EMBL/GenBank/DDBJ whole genome shotgun (WGS) entry which is preliminary data.</text>
</comment>
<dbReference type="Proteomes" id="UP001501285">
    <property type="component" value="Unassembled WGS sequence"/>
</dbReference>
<evidence type="ECO:0008006" key="6">
    <source>
        <dbReference type="Google" id="ProtNLM"/>
    </source>
</evidence>
<evidence type="ECO:0000256" key="1">
    <source>
        <dbReference type="SAM" id="SignalP"/>
    </source>
</evidence>
<protein>
    <recommendedName>
        <fullName evidence="6">Peptidoglycan binding-like domain-containing protein</fullName>
    </recommendedName>
</protein>
<evidence type="ECO:0000259" key="2">
    <source>
        <dbReference type="Pfam" id="PF01471"/>
    </source>
</evidence>
<dbReference type="InterPro" id="IPR002477">
    <property type="entry name" value="Peptidoglycan-bd-like"/>
</dbReference>
<feature type="signal peptide" evidence="1">
    <location>
        <begin position="1"/>
        <end position="34"/>
    </location>
</feature>
<gene>
    <name evidence="4" type="ORF">GCM10009740_33280</name>
</gene>
<sequence>MSHQLSRRLRSLGLLLSVLASLALLPSVAPTATAATVPVPATPTGLPSGLEGLSPYVPQTGCDVVNRAGTVKLAKLVQATYHNTYGLATSCTAATAPNSEHFDGRAIDSFFSVRNATQHAQANALISWLLATDKAGNRYANARRLGVMYLIWDNKIWSSYRSSEGWRPYSTCATTPSTAYDTACHRNHIHFSLSWEGAQGRTSFWTKAVAPVDWGPCRPADLNWSPGVAAYNPRRCASYPAVKAPTGASTLLKELVPRSGMVLRAGMTGPAVTTLQKAVGVSPTTGYFGTITTAHLKTWQSRHGLPASGVAYASTWRALLTSNGMHR</sequence>
<dbReference type="Pfam" id="PF01471">
    <property type="entry name" value="PG_binding_1"/>
    <property type="match status" value="1"/>
</dbReference>
<keyword evidence="5" id="KW-1185">Reference proteome</keyword>
<keyword evidence="1" id="KW-0732">Signal</keyword>
<evidence type="ECO:0000313" key="4">
    <source>
        <dbReference type="EMBL" id="GAA2038400.1"/>
    </source>
</evidence>
<feature type="domain" description="Peptidoglycan binding-like" evidence="2">
    <location>
        <begin position="280"/>
        <end position="319"/>
    </location>
</feature>
<dbReference type="Gene3D" id="1.10.101.10">
    <property type="entry name" value="PGBD-like superfamily/PGBD"/>
    <property type="match status" value="1"/>
</dbReference>
<organism evidence="4 5">
    <name type="scientific">Terrabacter terrae</name>
    <dbReference type="NCBI Taxonomy" id="318434"/>
    <lineage>
        <taxon>Bacteria</taxon>
        <taxon>Bacillati</taxon>
        <taxon>Actinomycetota</taxon>
        <taxon>Actinomycetes</taxon>
        <taxon>Micrococcales</taxon>
        <taxon>Intrasporangiaceae</taxon>
        <taxon>Terrabacter</taxon>
    </lineage>
</organism>
<dbReference type="InterPro" id="IPR058593">
    <property type="entry name" value="ARB_07466-like_C"/>
</dbReference>
<dbReference type="RefSeq" id="WP_343993367.1">
    <property type="nucleotide sequence ID" value="NZ_BAAANB010000021.1"/>
</dbReference>
<feature type="chain" id="PRO_5047204463" description="Peptidoglycan binding-like domain-containing protein" evidence="1">
    <location>
        <begin position="35"/>
        <end position="327"/>
    </location>
</feature>
<proteinExistence type="predicted"/>
<accession>A0ABN2UKV4</accession>
<evidence type="ECO:0000313" key="5">
    <source>
        <dbReference type="Proteomes" id="UP001501285"/>
    </source>
</evidence>
<dbReference type="EMBL" id="BAAANB010000021">
    <property type="protein sequence ID" value="GAA2038400.1"/>
    <property type="molecule type" value="Genomic_DNA"/>
</dbReference>
<dbReference type="SUPFAM" id="SSF47090">
    <property type="entry name" value="PGBD-like"/>
    <property type="match status" value="1"/>
</dbReference>
<reference evidence="4 5" key="1">
    <citation type="journal article" date="2019" name="Int. J. Syst. Evol. Microbiol.">
        <title>The Global Catalogue of Microorganisms (GCM) 10K type strain sequencing project: providing services to taxonomists for standard genome sequencing and annotation.</title>
        <authorList>
            <consortium name="The Broad Institute Genomics Platform"/>
            <consortium name="The Broad Institute Genome Sequencing Center for Infectious Disease"/>
            <person name="Wu L."/>
            <person name="Ma J."/>
        </authorList>
    </citation>
    <scope>NUCLEOTIDE SEQUENCE [LARGE SCALE GENOMIC DNA]</scope>
    <source>
        <strain evidence="4 5">JCM 14283</strain>
    </source>
</reference>
<dbReference type="Pfam" id="PF26571">
    <property type="entry name" value="VldE"/>
    <property type="match status" value="1"/>
</dbReference>
<evidence type="ECO:0000259" key="3">
    <source>
        <dbReference type="Pfam" id="PF26571"/>
    </source>
</evidence>